<protein>
    <submittedName>
        <fullName evidence="1">Uncharacterized protein</fullName>
    </submittedName>
</protein>
<dbReference type="EMBL" id="JACEIK010009018">
    <property type="protein sequence ID" value="MCE3051878.1"/>
    <property type="molecule type" value="Genomic_DNA"/>
</dbReference>
<proteinExistence type="predicted"/>
<dbReference type="Proteomes" id="UP000823775">
    <property type="component" value="Unassembled WGS sequence"/>
</dbReference>
<gene>
    <name evidence="1" type="ORF">HAX54_051097</name>
</gene>
<comment type="caution">
    <text evidence="1">The sequence shown here is derived from an EMBL/GenBank/DDBJ whole genome shotgun (WGS) entry which is preliminary data.</text>
</comment>
<evidence type="ECO:0000313" key="2">
    <source>
        <dbReference type="Proteomes" id="UP000823775"/>
    </source>
</evidence>
<sequence>MGRVSRRVGQHLNDKAYLRLRWTYGRRRSPTRNSSKCRWIRQKFQRDVADDTQSWSMGILESLKMDLGFHFHVTLRIDRIKQCATVPG</sequence>
<keyword evidence="2" id="KW-1185">Reference proteome</keyword>
<accession>A0ABS8WM16</accession>
<evidence type="ECO:0000313" key="1">
    <source>
        <dbReference type="EMBL" id="MCE3051878.1"/>
    </source>
</evidence>
<organism evidence="1 2">
    <name type="scientific">Datura stramonium</name>
    <name type="common">Jimsonweed</name>
    <name type="synonym">Common thornapple</name>
    <dbReference type="NCBI Taxonomy" id="4076"/>
    <lineage>
        <taxon>Eukaryota</taxon>
        <taxon>Viridiplantae</taxon>
        <taxon>Streptophyta</taxon>
        <taxon>Embryophyta</taxon>
        <taxon>Tracheophyta</taxon>
        <taxon>Spermatophyta</taxon>
        <taxon>Magnoliopsida</taxon>
        <taxon>eudicotyledons</taxon>
        <taxon>Gunneridae</taxon>
        <taxon>Pentapetalae</taxon>
        <taxon>asterids</taxon>
        <taxon>lamiids</taxon>
        <taxon>Solanales</taxon>
        <taxon>Solanaceae</taxon>
        <taxon>Solanoideae</taxon>
        <taxon>Datureae</taxon>
        <taxon>Datura</taxon>
    </lineage>
</organism>
<name>A0ABS8WM16_DATST</name>
<reference evidence="1 2" key="1">
    <citation type="journal article" date="2021" name="BMC Genomics">
        <title>Datura genome reveals duplications of psychoactive alkaloid biosynthetic genes and high mutation rate following tissue culture.</title>
        <authorList>
            <person name="Rajewski A."/>
            <person name="Carter-House D."/>
            <person name="Stajich J."/>
            <person name="Litt A."/>
        </authorList>
    </citation>
    <scope>NUCLEOTIDE SEQUENCE [LARGE SCALE GENOMIC DNA]</scope>
    <source>
        <strain evidence="1">AR-01</strain>
    </source>
</reference>